<evidence type="ECO:0000256" key="1">
    <source>
        <dbReference type="ARBA" id="ARBA00004651"/>
    </source>
</evidence>
<evidence type="ECO:0000313" key="8">
    <source>
        <dbReference type="Proteomes" id="UP000315082"/>
    </source>
</evidence>
<feature type="transmembrane region" description="Helical" evidence="6">
    <location>
        <begin position="355"/>
        <end position="375"/>
    </location>
</feature>
<evidence type="ECO:0000313" key="7">
    <source>
        <dbReference type="EMBL" id="QDV67253.1"/>
    </source>
</evidence>
<feature type="transmembrane region" description="Helical" evidence="6">
    <location>
        <begin position="66"/>
        <end position="88"/>
    </location>
</feature>
<evidence type="ECO:0000256" key="3">
    <source>
        <dbReference type="ARBA" id="ARBA00022692"/>
    </source>
</evidence>
<comment type="subcellular location">
    <subcellularLocation>
        <location evidence="1">Cell membrane</location>
        <topology evidence="1">Multi-pass membrane protein</topology>
    </subcellularLocation>
</comment>
<dbReference type="EMBL" id="CP036348">
    <property type="protein sequence ID" value="QDV67253.1"/>
    <property type="molecule type" value="Genomic_DNA"/>
</dbReference>
<dbReference type="GO" id="GO:0005886">
    <property type="term" value="C:plasma membrane"/>
    <property type="evidence" value="ECO:0007669"/>
    <property type="project" value="UniProtKB-SubCell"/>
</dbReference>
<evidence type="ECO:0000256" key="6">
    <source>
        <dbReference type="SAM" id="Phobius"/>
    </source>
</evidence>
<dbReference type="InterPro" id="IPR050833">
    <property type="entry name" value="Poly_Biosynth_Transport"/>
</dbReference>
<proteinExistence type="predicted"/>
<protein>
    <submittedName>
        <fullName evidence="7">Polysaccharide biosynthesis protein</fullName>
    </submittedName>
</protein>
<feature type="transmembrane region" description="Helical" evidence="6">
    <location>
        <begin position="323"/>
        <end position="343"/>
    </location>
</feature>
<dbReference type="PANTHER" id="PTHR30250:SF11">
    <property type="entry name" value="O-ANTIGEN TRANSPORTER-RELATED"/>
    <property type="match status" value="1"/>
</dbReference>
<feature type="transmembrane region" description="Helical" evidence="6">
    <location>
        <begin position="199"/>
        <end position="221"/>
    </location>
</feature>
<keyword evidence="4 6" id="KW-1133">Transmembrane helix</keyword>
<accession>A0A518JNZ3</accession>
<feature type="transmembrane region" description="Helical" evidence="6">
    <location>
        <begin position="241"/>
        <end position="267"/>
    </location>
</feature>
<dbReference type="PANTHER" id="PTHR30250">
    <property type="entry name" value="PST FAMILY PREDICTED COLANIC ACID TRANSPORTER"/>
    <property type="match status" value="1"/>
</dbReference>
<sequence length="413" mass="43478">MGNAVYAAAQWAIVLALVKVSSVAAVGQFAFGIAIVTPIFMFANLQLRSVQATDTLRKNCFGHFMALRLLGIPAALCLVLMVLVFGGYPQTTVYVVVVIALGKAIESLSDVVYGELQSGERLDLVAKSMMLKAVASVLLLTCTIAMTGSLLLGLIANAGVGAVVLVGYDVPNGAHALSARRRGPVKVAFGGELLPVFEFAPIGRLFFTALPLAAVVVVGSLNSQIPRYFVERESGAAELGIYASLCALFSGLYFFQVALGHAMLPALARSYNAGDRAKYFRYVGVVLGVGAANGLLALALAVMGGATFLRFAFSDEFANSGQLFLWLAVASTLQCFNGALAYFLHAARRFKQTAWAAVASTPVIITAAGILIPRLGPLGGAFAMLSGLLVSSLVLGVQFVLLMRSFKEIRYAT</sequence>
<dbReference type="Proteomes" id="UP000315082">
    <property type="component" value="Chromosome"/>
</dbReference>
<reference evidence="7 8" key="1">
    <citation type="submission" date="2019-02" db="EMBL/GenBank/DDBJ databases">
        <title>Deep-cultivation of Planctomycetes and their phenomic and genomic characterization uncovers novel biology.</title>
        <authorList>
            <person name="Wiegand S."/>
            <person name="Jogler M."/>
            <person name="Boedeker C."/>
            <person name="Pinto D."/>
            <person name="Vollmers J."/>
            <person name="Rivas-Marin E."/>
            <person name="Kohn T."/>
            <person name="Peeters S.H."/>
            <person name="Heuer A."/>
            <person name="Rast P."/>
            <person name="Oberbeckmann S."/>
            <person name="Bunk B."/>
            <person name="Jeske O."/>
            <person name="Meyerdierks A."/>
            <person name="Storesund J.E."/>
            <person name="Kallscheuer N."/>
            <person name="Luecker S."/>
            <person name="Lage O.M."/>
            <person name="Pohl T."/>
            <person name="Merkel B.J."/>
            <person name="Hornburger P."/>
            <person name="Mueller R.-W."/>
            <person name="Bruemmer F."/>
            <person name="Labrenz M."/>
            <person name="Spormann A.M."/>
            <person name="Op den Camp H."/>
            <person name="Overmann J."/>
            <person name="Amann R."/>
            <person name="Jetten M.S.M."/>
            <person name="Mascher T."/>
            <person name="Medema M.H."/>
            <person name="Devos D.P."/>
            <person name="Kaster A.-K."/>
            <person name="Ovreas L."/>
            <person name="Rohde M."/>
            <person name="Galperin M.Y."/>
            <person name="Jogler C."/>
        </authorList>
    </citation>
    <scope>NUCLEOTIDE SEQUENCE [LARGE SCALE GENOMIC DNA]</scope>
    <source>
        <strain evidence="7 8">Poly24</strain>
    </source>
</reference>
<gene>
    <name evidence="7" type="ORF">Poly24_09460</name>
</gene>
<organism evidence="7 8">
    <name type="scientific">Rosistilla carotiformis</name>
    <dbReference type="NCBI Taxonomy" id="2528017"/>
    <lineage>
        <taxon>Bacteria</taxon>
        <taxon>Pseudomonadati</taxon>
        <taxon>Planctomycetota</taxon>
        <taxon>Planctomycetia</taxon>
        <taxon>Pirellulales</taxon>
        <taxon>Pirellulaceae</taxon>
        <taxon>Rosistilla</taxon>
    </lineage>
</organism>
<evidence type="ECO:0000256" key="4">
    <source>
        <dbReference type="ARBA" id="ARBA00022989"/>
    </source>
</evidence>
<keyword evidence="5 6" id="KW-0472">Membrane</keyword>
<evidence type="ECO:0000256" key="2">
    <source>
        <dbReference type="ARBA" id="ARBA00022475"/>
    </source>
</evidence>
<feature type="transmembrane region" description="Helical" evidence="6">
    <location>
        <begin position="133"/>
        <end position="152"/>
    </location>
</feature>
<evidence type="ECO:0000256" key="5">
    <source>
        <dbReference type="ARBA" id="ARBA00023136"/>
    </source>
</evidence>
<keyword evidence="3 6" id="KW-0812">Transmembrane</keyword>
<dbReference type="OrthoDB" id="3246647at2"/>
<feature type="transmembrane region" description="Helical" evidence="6">
    <location>
        <begin position="279"/>
        <end position="303"/>
    </location>
</feature>
<name>A0A518JNZ3_9BACT</name>
<feature type="transmembrane region" description="Helical" evidence="6">
    <location>
        <begin position="26"/>
        <end position="45"/>
    </location>
</feature>
<dbReference type="KEGG" id="rcf:Poly24_09460"/>
<keyword evidence="2" id="KW-1003">Cell membrane</keyword>
<keyword evidence="8" id="KW-1185">Reference proteome</keyword>
<dbReference type="AlphaFoldDB" id="A0A518JNZ3"/>
<dbReference type="RefSeq" id="WP_145091105.1">
    <property type="nucleotide sequence ID" value="NZ_CP036348.1"/>
</dbReference>
<feature type="transmembrane region" description="Helical" evidence="6">
    <location>
        <begin position="381"/>
        <end position="402"/>
    </location>
</feature>